<accession>A0AAD5B3M8</accession>
<feature type="region of interest" description="Disordered" evidence="1">
    <location>
        <begin position="84"/>
        <end position="137"/>
    </location>
</feature>
<feature type="compositionally biased region" description="Low complexity" evidence="1">
    <location>
        <begin position="119"/>
        <end position="129"/>
    </location>
</feature>
<comment type="caution">
    <text evidence="2">The sequence shown here is derived from an EMBL/GenBank/DDBJ whole genome shotgun (WGS) entry which is preliminary data.</text>
</comment>
<evidence type="ECO:0000256" key="1">
    <source>
        <dbReference type="SAM" id="MobiDB-lite"/>
    </source>
</evidence>
<reference evidence="2" key="1">
    <citation type="submission" date="2018-07" db="EMBL/GenBank/DDBJ databases">
        <title>Comparative genomics of catfishes provides insights into carnivory and benthic adaptation.</title>
        <authorList>
            <person name="Zhang Y."/>
            <person name="Wang D."/>
            <person name="Peng Z."/>
            <person name="Zheng S."/>
            <person name="Shao F."/>
            <person name="Tao W."/>
        </authorList>
    </citation>
    <scope>NUCLEOTIDE SEQUENCE</scope>
    <source>
        <strain evidence="2">Chongqing</strain>
    </source>
</reference>
<keyword evidence="3" id="KW-1185">Reference proteome</keyword>
<evidence type="ECO:0000313" key="3">
    <source>
        <dbReference type="Proteomes" id="UP001205998"/>
    </source>
</evidence>
<dbReference type="Proteomes" id="UP001205998">
    <property type="component" value="Unassembled WGS sequence"/>
</dbReference>
<sequence length="137" mass="15185">MMFAVCRTADTFTFDPTGLRGAMTFALSIRDTSTYARKMMFSTTLIIQDDGDDDSELIWNNRSSLMYSELRDLSDLSDISDLSDLADPSISSNQKSSQLHSHCNDCDESSNPPLHPETETTQTAAPTPECQISQCTK</sequence>
<evidence type="ECO:0000313" key="2">
    <source>
        <dbReference type="EMBL" id="KAI5628129.1"/>
    </source>
</evidence>
<name>A0AAD5B3M8_SILAS</name>
<dbReference type="AlphaFoldDB" id="A0AAD5B3M8"/>
<protein>
    <submittedName>
        <fullName evidence="2">Sodium/hydrogen exchanger 6 isoform X1</fullName>
    </submittedName>
</protein>
<organism evidence="2 3">
    <name type="scientific">Silurus asotus</name>
    <name type="common">Amur catfish</name>
    <name type="synonym">Parasilurus asotus</name>
    <dbReference type="NCBI Taxonomy" id="30991"/>
    <lineage>
        <taxon>Eukaryota</taxon>
        <taxon>Metazoa</taxon>
        <taxon>Chordata</taxon>
        <taxon>Craniata</taxon>
        <taxon>Vertebrata</taxon>
        <taxon>Euteleostomi</taxon>
        <taxon>Actinopterygii</taxon>
        <taxon>Neopterygii</taxon>
        <taxon>Teleostei</taxon>
        <taxon>Ostariophysi</taxon>
        <taxon>Siluriformes</taxon>
        <taxon>Siluridae</taxon>
        <taxon>Silurus</taxon>
    </lineage>
</organism>
<gene>
    <name evidence="2" type="ORF">C0J50_10616</name>
</gene>
<dbReference type="EMBL" id="MU546356">
    <property type="protein sequence ID" value="KAI5628129.1"/>
    <property type="molecule type" value="Genomic_DNA"/>
</dbReference>
<proteinExistence type="predicted"/>